<organism evidence="1 2">
    <name type="scientific">Camellia lanceoleosa</name>
    <dbReference type="NCBI Taxonomy" id="1840588"/>
    <lineage>
        <taxon>Eukaryota</taxon>
        <taxon>Viridiplantae</taxon>
        <taxon>Streptophyta</taxon>
        <taxon>Embryophyta</taxon>
        <taxon>Tracheophyta</taxon>
        <taxon>Spermatophyta</taxon>
        <taxon>Magnoliopsida</taxon>
        <taxon>eudicotyledons</taxon>
        <taxon>Gunneridae</taxon>
        <taxon>Pentapetalae</taxon>
        <taxon>asterids</taxon>
        <taxon>Ericales</taxon>
        <taxon>Theaceae</taxon>
        <taxon>Camellia</taxon>
    </lineage>
</organism>
<name>A0ACC0F1X0_9ERIC</name>
<reference evidence="1 2" key="1">
    <citation type="journal article" date="2022" name="Plant J.">
        <title>Chromosome-level genome of Camellia lanceoleosa provides a valuable resource for understanding genome evolution and self-incompatibility.</title>
        <authorList>
            <person name="Gong W."/>
            <person name="Xiao S."/>
            <person name="Wang L."/>
            <person name="Liao Z."/>
            <person name="Chang Y."/>
            <person name="Mo W."/>
            <person name="Hu G."/>
            <person name="Li W."/>
            <person name="Zhao G."/>
            <person name="Zhu H."/>
            <person name="Hu X."/>
            <person name="Ji K."/>
            <person name="Xiang X."/>
            <person name="Song Q."/>
            <person name="Yuan D."/>
            <person name="Jin S."/>
            <person name="Zhang L."/>
        </authorList>
    </citation>
    <scope>NUCLEOTIDE SEQUENCE [LARGE SCALE GENOMIC DNA]</scope>
    <source>
        <strain evidence="1">SQ_2022a</strain>
    </source>
</reference>
<dbReference type="EMBL" id="CM045768">
    <property type="protein sequence ID" value="KAI7982249.1"/>
    <property type="molecule type" value="Genomic_DNA"/>
</dbReference>
<gene>
    <name evidence="1" type="ORF">LOK49_LG15G00824</name>
</gene>
<dbReference type="Proteomes" id="UP001060215">
    <property type="component" value="Chromosome 11"/>
</dbReference>
<accession>A0ACC0F1X0</accession>
<protein>
    <submittedName>
        <fullName evidence="1">Serine carboxypeptidase-like 46</fullName>
    </submittedName>
</protein>
<proteinExistence type="predicted"/>
<keyword evidence="2" id="KW-1185">Reference proteome</keyword>
<sequence length="113" mass="13227">MLYLETPIGVGFSYSSDSSSYAAVNDKITGIRDNLIFLHKWFVKFPQYRNTSLFIIGKSYAGMKLFLSFQHVFTIPIEPEWEEDDIYLIHRKDTIRMIRHVLTIPNAFEDCTL</sequence>
<comment type="caution">
    <text evidence="1">The sequence shown here is derived from an EMBL/GenBank/DDBJ whole genome shotgun (WGS) entry which is preliminary data.</text>
</comment>
<evidence type="ECO:0000313" key="2">
    <source>
        <dbReference type="Proteomes" id="UP001060215"/>
    </source>
</evidence>
<evidence type="ECO:0000313" key="1">
    <source>
        <dbReference type="EMBL" id="KAI7982249.1"/>
    </source>
</evidence>